<evidence type="ECO:0000256" key="2">
    <source>
        <dbReference type="ARBA" id="ARBA00009597"/>
    </source>
</evidence>
<dbReference type="EMBL" id="NFZT01000001">
    <property type="protein sequence ID" value="OWV32252.1"/>
    <property type="molecule type" value="Genomic_DNA"/>
</dbReference>
<dbReference type="AlphaFoldDB" id="A0A219B1L6"/>
<comment type="caution">
    <text evidence="6">The sequence shown here is derived from an EMBL/GenBank/DDBJ whole genome shotgun (WGS) entry which is preliminary data.</text>
</comment>
<dbReference type="Proteomes" id="UP000198462">
    <property type="component" value="Unassembled WGS sequence"/>
</dbReference>
<dbReference type="SUPFAM" id="SSF54427">
    <property type="entry name" value="NTF2-like"/>
    <property type="match status" value="1"/>
</dbReference>
<keyword evidence="7" id="KW-1185">Reference proteome</keyword>
<dbReference type="PIRSF" id="PIRSF031890">
    <property type="entry name" value="UCP031890_transporter_Tim44"/>
    <property type="match status" value="1"/>
</dbReference>
<dbReference type="GO" id="GO:0051087">
    <property type="term" value="F:protein-folding chaperone binding"/>
    <property type="evidence" value="ECO:0007669"/>
    <property type="project" value="TreeGrafter"/>
</dbReference>
<comment type="subcellular location">
    <subcellularLocation>
        <location evidence="1">Membrane</location>
    </subcellularLocation>
</comment>
<keyword evidence="3" id="KW-0809">Transit peptide</keyword>
<dbReference type="InterPro" id="IPR032710">
    <property type="entry name" value="NTF2-like_dom_sf"/>
</dbReference>
<name>A0A219B1L6_9SPHN</name>
<dbReference type="InterPro" id="IPR039544">
    <property type="entry name" value="Tim44-like"/>
</dbReference>
<dbReference type="PANTHER" id="PTHR10721">
    <property type="entry name" value="MITOCHONDRIAL IMPORT INNER MEMBRANE TRANSLOCASE SUBUNIT TIM44"/>
    <property type="match status" value="1"/>
</dbReference>
<dbReference type="GO" id="GO:0016020">
    <property type="term" value="C:membrane"/>
    <property type="evidence" value="ECO:0007669"/>
    <property type="project" value="UniProtKB-SubCell"/>
</dbReference>
<feature type="domain" description="Tim44-like" evidence="5">
    <location>
        <begin position="96"/>
        <end position="242"/>
    </location>
</feature>
<reference evidence="7" key="1">
    <citation type="submission" date="2017-05" db="EMBL/GenBank/DDBJ databases">
        <authorList>
            <person name="Lin X."/>
        </authorList>
    </citation>
    <scope>NUCLEOTIDE SEQUENCE [LARGE SCALE GENOMIC DNA]</scope>
    <source>
        <strain evidence="7">JLT2012</strain>
    </source>
</reference>
<dbReference type="SMART" id="SM00978">
    <property type="entry name" value="Tim44"/>
    <property type="match status" value="1"/>
</dbReference>
<gene>
    <name evidence="6" type="ORF">B5C34_01490</name>
</gene>
<comment type="similarity">
    <text evidence="2">Belongs to the Tim44 family.</text>
</comment>
<evidence type="ECO:0000256" key="3">
    <source>
        <dbReference type="ARBA" id="ARBA00022946"/>
    </source>
</evidence>
<keyword evidence="4" id="KW-0472">Membrane</keyword>
<dbReference type="Pfam" id="PF04280">
    <property type="entry name" value="Tim44"/>
    <property type="match status" value="1"/>
</dbReference>
<proteinExistence type="inferred from homology"/>
<sequence>MLDLSWPSRVSGDGRPSCFAPSEADLIEIVVLALLAGFIALRLISVLGNHDESAEPQAPVVPRAQARQADNVVSISGGDAAQAQPLTIPDDVNAAARAGLEDIHAADPDFDPVRFLSGATEAYRLVLEAFWRGDAEALKELVSDDIAEDFAGAIEAREADKLTYENRLVGVERAEIVSAVRRGEMAEVTVRFDADLVAVTRDAEGTLIAGSESDATQSHDIWTFSRHLRSDDPAWLLIETDSAD</sequence>
<accession>A0A219B1L6</accession>
<evidence type="ECO:0000256" key="1">
    <source>
        <dbReference type="ARBA" id="ARBA00004370"/>
    </source>
</evidence>
<evidence type="ECO:0000256" key="4">
    <source>
        <dbReference type="ARBA" id="ARBA00023136"/>
    </source>
</evidence>
<dbReference type="GO" id="GO:0030150">
    <property type="term" value="P:protein import into mitochondrial matrix"/>
    <property type="evidence" value="ECO:0007669"/>
    <property type="project" value="TreeGrafter"/>
</dbReference>
<dbReference type="NCBIfam" id="NF033779">
    <property type="entry name" value="Tim44_TimA_adap"/>
    <property type="match status" value="1"/>
</dbReference>
<dbReference type="Gene3D" id="3.10.450.240">
    <property type="match status" value="1"/>
</dbReference>
<evidence type="ECO:0000259" key="5">
    <source>
        <dbReference type="SMART" id="SM00978"/>
    </source>
</evidence>
<evidence type="ECO:0000313" key="7">
    <source>
        <dbReference type="Proteomes" id="UP000198462"/>
    </source>
</evidence>
<dbReference type="InterPro" id="IPR007379">
    <property type="entry name" value="Tim44-like_dom"/>
</dbReference>
<organism evidence="6 7">
    <name type="scientific">Pacificimonas flava</name>
    <dbReference type="NCBI Taxonomy" id="1234595"/>
    <lineage>
        <taxon>Bacteria</taxon>
        <taxon>Pseudomonadati</taxon>
        <taxon>Pseudomonadota</taxon>
        <taxon>Alphaproteobacteria</taxon>
        <taxon>Sphingomonadales</taxon>
        <taxon>Sphingosinicellaceae</taxon>
        <taxon>Pacificimonas</taxon>
    </lineage>
</organism>
<protein>
    <recommendedName>
        <fullName evidence="5">Tim44-like domain-containing protein</fullName>
    </recommendedName>
</protein>
<evidence type="ECO:0000313" key="6">
    <source>
        <dbReference type="EMBL" id="OWV32252.1"/>
    </source>
</evidence>
<dbReference type="PANTHER" id="PTHR10721:SF1">
    <property type="entry name" value="MITOCHONDRIAL IMPORT INNER MEMBRANE TRANSLOCASE SUBUNIT TIM44"/>
    <property type="match status" value="1"/>
</dbReference>
<dbReference type="InterPro" id="IPR016985">
    <property type="entry name" value="UCP031890_Tim44-rel"/>
</dbReference>